<protein>
    <recommendedName>
        <fullName evidence="3">BTB domain-containing protein</fullName>
    </recommendedName>
</protein>
<dbReference type="KEGG" id="ffu:CLAFUR5_10011"/>
<evidence type="ECO:0000313" key="2">
    <source>
        <dbReference type="Proteomes" id="UP000756132"/>
    </source>
</evidence>
<dbReference type="Proteomes" id="UP000756132">
    <property type="component" value="Chromosome 7"/>
</dbReference>
<dbReference type="AlphaFoldDB" id="A0A9Q8PD71"/>
<dbReference type="EMBL" id="CP090169">
    <property type="protein sequence ID" value="UJO20313.1"/>
    <property type="molecule type" value="Genomic_DNA"/>
</dbReference>
<evidence type="ECO:0000313" key="1">
    <source>
        <dbReference type="EMBL" id="UJO20313.1"/>
    </source>
</evidence>
<gene>
    <name evidence="1" type="ORF">CLAFUR5_10011</name>
</gene>
<organism evidence="1 2">
    <name type="scientific">Passalora fulva</name>
    <name type="common">Tomato leaf mold</name>
    <name type="synonym">Cladosporium fulvum</name>
    <dbReference type="NCBI Taxonomy" id="5499"/>
    <lineage>
        <taxon>Eukaryota</taxon>
        <taxon>Fungi</taxon>
        <taxon>Dikarya</taxon>
        <taxon>Ascomycota</taxon>
        <taxon>Pezizomycotina</taxon>
        <taxon>Dothideomycetes</taxon>
        <taxon>Dothideomycetidae</taxon>
        <taxon>Mycosphaerellales</taxon>
        <taxon>Mycosphaerellaceae</taxon>
        <taxon>Fulvia</taxon>
    </lineage>
</organism>
<sequence>MATRQNTTVVIASDGDVLLTASDRTLRASSEVLIKSSSRFLPFLGPRRKKGQLLRSSQQSRILEVILEDGQAMEYLCRHLHGARPQDLHIDGPIETHLLRLGELIEKYGCSAKLQEQSRVLLYGFMTVPNRLKNDDIEDTWCTQPAAAAYLMREGDCFARATHAIERKRSAACYHLTFGLGDHLLNVAGNDCDGECNKVAKEVVEKSFGGQWPGKRLPIATTISKAKIIGEQLTCPHGAQNGDQIRRANIHRICEEAEKMSGGICMRCVLTRADLDKKCTTRGHTCNDRAEEGAGSLKESAKS</sequence>
<reference evidence="1" key="1">
    <citation type="submission" date="2021-12" db="EMBL/GenBank/DDBJ databases">
        <authorList>
            <person name="Zaccaron A."/>
            <person name="Stergiopoulos I."/>
        </authorList>
    </citation>
    <scope>NUCLEOTIDE SEQUENCE</scope>
    <source>
        <strain evidence="1">Race5_Kim</strain>
    </source>
</reference>
<keyword evidence="2" id="KW-1185">Reference proteome</keyword>
<proteinExistence type="predicted"/>
<evidence type="ECO:0008006" key="3">
    <source>
        <dbReference type="Google" id="ProtNLM"/>
    </source>
</evidence>
<accession>A0A9Q8PD71</accession>
<reference evidence="1" key="2">
    <citation type="journal article" date="2022" name="Microb. Genom.">
        <title>A chromosome-scale genome assembly of the tomato pathogen Cladosporium fulvum reveals a compartmentalized genome architecture and the presence of a dispensable chromosome.</title>
        <authorList>
            <person name="Zaccaron A.Z."/>
            <person name="Chen L.H."/>
            <person name="Samaras A."/>
            <person name="Stergiopoulos I."/>
        </authorList>
    </citation>
    <scope>NUCLEOTIDE SEQUENCE</scope>
    <source>
        <strain evidence="1">Race5_Kim</strain>
    </source>
</reference>
<dbReference type="GeneID" id="71989889"/>
<name>A0A9Q8PD71_PASFU</name>
<dbReference type="RefSeq" id="XP_047764679.1">
    <property type="nucleotide sequence ID" value="XM_047909159.1"/>
</dbReference>